<dbReference type="OrthoDB" id="10473254at2759"/>
<protein>
    <submittedName>
        <fullName evidence="1">Uncharacterized protein</fullName>
    </submittedName>
</protein>
<organism evidence="1 2">
    <name type="scientific">Trichinella spiralis</name>
    <name type="common">Trichina worm</name>
    <dbReference type="NCBI Taxonomy" id="6334"/>
    <lineage>
        <taxon>Eukaryota</taxon>
        <taxon>Metazoa</taxon>
        <taxon>Ecdysozoa</taxon>
        <taxon>Nematoda</taxon>
        <taxon>Enoplea</taxon>
        <taxon>Dorylaimia</taxon>
        <taxon>Trichinellida</taxon>
        <taxon>Trichinellidae</taxon>
        <taxon>Trichinella</taxon>
    </lineage>
</organism>
<name>A0A0V1AKP8_TRISP</name>
<dbReference type="InParanoid" id="A0A0V1AKP8"/>
<accession>A0A0V1AKP8</accession>
<reference evidence="1 2" key="1">
    <citation type="submission" date="2015-01" db="EMBL/GenBank/DDBJ databases">
        <title>Evolution of Trichinella species and genotypes.</title>
        <authorList>
            <person name="Korhonen P.K."/>
            <person name="Edoardo P."/>
            <person name="Giuseppe L.R."/>
            <person name="Gasser R.B."/>
        </authorList>
    </citation>
    <scope>NUCLEOTIDE SEQUENCE [LARGE SCALE GENOMIC DNA]</scope>
    <source>
        <strain evidence="1">ISS3</strain>
    </source>
</reference>
<evidence type="ECO:0000313" key="1">
    <source>
        <dbReference type="EMBL" id="KRY25410.1"/>
    </source>
</evidence>
<comment type="caution">
    <text evidence="1">The sequence shown here is derived from an EMBL/GenBank/DDBJ whole genome shotgun (WGS) entry which is preliminary data.</text>
</comment>
<keyword evidence="2" id="KW-1185">Reference proteome</keyword>
<dbReference type="Proteomes" id="UP000054776">
    <property type="component" value="Unassembled WGS sequence"/>
</dbReference>
<sequence length="64" mass="7599">MFHILIDSKNDEDAGNMKQKWKTKGIQGLPWVPILYVWYEDTSKGVWALTQQNRCMQCFENFIC</sequence>
<dbReference type="AlphaFoldDB" id="A0A0V1AKP8"/>
<proteinExistence type="predicted"/>
<dbReference type="EMBL" id="JYDH01000974">
    <property type="protein sequence ID" value="KRY25410.1"/>
    <property type="molecule type" value="Genomic_DNA"/>
</dbReference>
<gene>
    <name evidence="1" type="ORF">T01_13331</name>
</gene>
<evidence type="ECO:0000313" key="2">
    <source>
        <dbReference type="Proteomes" id="UP000054776"/>
    </source>
</evidence>